<dbReference type="InterPro" id="IPR050171">
    <property type="entry name" value="MFS_Transporters"/>
</dbReference>
<feature type="transmembrane region" description="Helical" evidence="9">
    <location>
        <begin position="599"/>
        <end position="621"/>
    </location>
</feature>
<proteinExistence type="inferred from homology"/>
<keyword evidence="2 8" id="KW-0813">Transport</keyword>
<organism evidence="11 12">
    <name type="scientific">Psychroflexus salis</name>
    <dbReference type="NCBI Taxonomy" id="1526574"/>
    <lineage>
        <taxon>Bacteria</taxon>
        <taxon>Pseudomonadati</taxon>
        <taxon>Bacteroidota</taxon>
        <taxon>Flavobacteriia</taxon>
        <taxon>Flavobacteriales</taxon>
        <taxon>Flavobacteriaceae</taxon>
        <taxon>Psychroflexus</taxon>
    </lineage>
</organism>
<evidence type="ECO:0000256" key="8">
    <source>
        <dbReference type="RuleBase" id="RU003755"/>
    </source>
</evidence>
<dbReference type="Proteomes" id="UP000599688">
    <property type="component" value="Unassembled WGS sequence"/>
</dbReference>
<evidence type="ECO:0000256" key="9">
    <source>
        <dbReference type="SAM" id="Phobius"/>
    </source>
</evidence>
<dbReference type="RefSeq" id="WP_188406100.1">
    <property type="nucleotide sequence ID" value="NZ_BMGL01000007.1"/>
</dbReference>
<keyword evidence="4 8" id="KW-0812">Transmembrane</keyword>
<evidence type="ECO:0000259" key="10">
    <source>
        <dbReference type="PROSITE" id="PS50850"/>
    </source>
</evidence>
<evidence type="ECO:0000256" key="1">
    <source>
        <dbReference type="ARBA" id="ARBA00004651"/>
    </source>
</evidence>
<gene>
    <name evidence="11" type="ORF">GCM10010831_13890</name>
</gene>
<feature type="transmembrane region" description="Helical" evidence="9">
    <location>
        <begin position="244"/>
        <end position="262"/>
    </location>
</feature>
<feature type="transmembrane region" description="Helical" evidence="9">
    <location>
        <begin position="94"/>
        <end position="110"/>
    </location>
</feature>
<comment type="caution">
    <text evidence="11">The sequence shown here is derived from an EMBL/GenBank/DDBJ whole genome shotgun (WGS) entry which is preliminary data.</text>
</comment>
<dbReference type="GO" id="GO:1904680">
    <property type="term" value="F:peptide transmembrane transporter activity"/>
    <property type="evidence" value="ECO:0007669"/>
    <property type="project" value="InterPro"/>
</dbReference>
<evidence type="ECO:0000256" key="7">
    <source>
        <dbReference type="ARBA" id="ARBA00023136"/>
    </source>
</evidence>
<reference evidence="11 12" key="1">
    <citation type="journal article" date="2014" name="Int. J. Syst. Evol. Microbiol.">
        <title>Complete genome sequence of Corynebacterium casei LMG S-19264T (=DSM 44701T), isolated from a smear-ripened cheese.</title>
        <authorList>
            <consortium name="US DOE Joint Genome Institute (JGI-PGF)"/>
            <person name="Walter F."/>
            <person name="Albersmeier A."/>
            <person name="Kalinowski J."/>
            <person name="Ruckert C."/>
        </authorList>
    </citation>
    <scope>NUCLEOTIDE SEQUENCE [LARGE SCALE GENOMIC DNA]</scope>
    <source>
        <strain evidence="11 12">CGMCC 1.12925</strain>
    </source>
</reference>
<keyword evidence="12" id="KW-1185">Reference proteome</keyword>
<dbReference type="GO" id="GO:0006857">
    <property type="term" value="P:oligopeptide transport"/>
    <property type="evidence" value="ECO:0007669"/>
    <property type="project" value="InterPro"/>
</dbReference>
<evidence type="ECO:0000256" key="3">
    <source>
        <dbReference type="ARBA" id="ARBA00022475"/>
    </source>
</evidence>
<comment type="similarity">
    <text evidence="8">Belongs to the major facilitator superfamily. Proton-dependent oligopeptide transporter (POT/PTR) (TC 2.A.17) family.</text>
</comment>
<evidence type="ECO:0000313" key="12">
    <source>
        <dbReference type="Proteomes" id="UP000599688"/>
    </source>
</evidence>
<protein>
    <recommendedName>
        <fullName evidence="10">Major facilitator superfamily (MFS) profile domain-containing protein</fullName>
    </recommendedName>
</protein>
<dbReference type="InterPro" id="IPR020846">
    <property type="entry name" value="MFS_dom"/>
</dbReference>
<dbReference type="Pfam" id="PF00854">
    <property type="entry name" value="PTR2"/>
    <property type="match status" value="2"/>
</dbReference>
<feature type="domain" description="Major facilitator superfamily (MFS) profile" evidence="10">
    <location>
        <begin position="24"/>
        <end position="693"/>
    </location>
</feature>
<dbReference type="InterPro" id="IPR005279">
    <property type="entry name" value="Dipep/tripep_permease"/>
</dbReference>
<evidence type="ECO:0000313" key="11">
    <source>
        <dbReference type="EMBL" id="GGE13728.1"/>
    </source>
</evidence>
<feature type="transmembrane region" description="Helical" evidence="9">
    <location>
        <begin position="353"/>
        <end position="377"/>
    </location>
</feature>
<feature type="transmembrane region" description="Helical" evidence="9">
    <location>
        <begin position="67"/>
        <end position="87"/>
    </location>
</feature>
<keyword evidence="3" id="KW-1003">Cell membrane</keyword>
<dbReference type="SUPFAM" id="SSF103473">
    <property type="entry name" value="MFS general substrate transporter"/>
    <property type="match status" value="2"/>
</dbReference>
<sequence length="700" mass="78247">MKTNLEHQQPFNFFDTQVLGHPAGLFVLFFTEMWERFSYYGMRAILVLFLVSSFGLGGWDWPREHALALYGTYTSLVYLTPILGGYLADKYMGYQKAVVIGAIIMTLGHASMALEFAHFFMYLGIALLIIGNGFFKPNITSIISELYQKHPDKKDGAYTIFYMGVNAGAFLGILLCGYLGEKIGWSFGFGLAGIFMLFGMLQFYFARNIFGKAGLKPTKEEDESDEDKAAKLEFKGDKLNPFTFLDKLLIGIAVVLGLVWIINDPVSIIGNNSVLMFGETDLSTATALTALFAFLLVLFLRIIRYPAKVRDRMVAIIFFALFTVCFWTCFEQAGGSMTIFAKDYTDRIMAGNWYTVFLIANILITVVPIGIITWVLILLFKQTFKNYPIANITLGISFILIWGLVIWMINRDLNSSAYIANYEVVEKTMLDKNGKPLVDKEGSIKKEIIPITEDFELSVDDQVIQKEVTIIEPIDFKVGDKMKVIDVDKKGNFIYLNEATENRIREATEQGESTGIVNAEIKQIKENEIEIPATWFLILNSLFIIMFAPLFSKWWESKRNPSGAMKYGLGLILLGLGFAALAFGSLGIDQGAKVASVSIIWLILAYLFHTLGELCLSPVALSYISKLVPGRMIAMMFGIWYIAIAIGNKLAGTLGGQIDKITAEYSMTTFFLIFTLVPAALGLLAIVLNPLLKKLMHGVR</sequence>
<dbReference type="NCBIfam" id="TIGR00924">
    <property type="entry name" value="yjdL_sub1_fam"/>
    <property type="match status" value="1"/>
</dbReference>
<feature type="transmembrane region" description="Helical" evidence="9">
    <location>
        <begin position="156"/>
        <end position="180"/>
    </location>
</feature>
<dbReference type="CDD" id="cd17346">
    <property type="entry name" value="MFS_DtpA_like"/>
    <property type="match status" value="1"/>
</dbReference>
<keyword evidence="5" id="KW-0653">Protein transport</keyword>
<evidence type="ECO:0000256" key="2">
    <source>
        <dbReference type="ARBA" id="ARBA00022448"/>
    </source>
</evidence>
<feature type="transmembrane region" description="Helical" evidence="9">
    <location>
        <begin position="567"/>
        <end position="587"/>
    </location>
</feature>
<keyword evidence="6 9" id="KW-1133">Transmembrane helix</keyword>
<feature type="transmembrane region" description="Helical" evidence="9">
    <location>
        <begin position="116"/>
        <end position="135"/>
    </location>
</feature>
<dbReference type="PROSITE" id="PS01023">
    <property type="entry name" value="PTR2_2"/>
    <property type="match status" value="1"/>
</dbReference>
<dbReference type="Gene3D" id="1.20.1250.20">
    <property type="entry name" value="MFS general substrate transporter like domains"/>
    <property type="match status" value="2"/>
</dbReference>
<keyword evidence="7 9" id="KW-0472">Membrane</keyword>
<feature type="transmembrane region" description="Helical" evidence="9">
    <location>
        <begin position="633"/>
        <end position="651"/>
    </location>
</feature>
<keyword evidence="5" id="KW-0571">Peptide transport</keyword>
<dbReference type="InterPro" id="IPR000109">
    <property type="entry name" value="POT_fam"/>
</dbReference>
<feature type="transmembrane region" description="Helical" evidence="9">
    <location>
        <begin position="535"/>
        <end position="555"/>
    </location>
</feature>
<evidence type="ECO:0000256" key="5">
    <source>
        <dbReference type="ARBA" id="ARBA00022856"/>
    </source>
</evidence>
<evidence type="ECO:0000256" key="6">
    <source>
        <dbReference type="ARBA" id="ARBA00022989"/>
    </source>
</evidence>
<dbReference type="PANTHER" id="PTHR23517:SF15">
    <property type="entry name" value="PROTON-DEPENDENT OLIGOPEPTIDE FAMILY TRANSPORT PROTEIN"/>
    <property type="match status" value="1"/>
</dbReference>
<comment type="subcellular location">
    <subcellularLocation>
        <location evidence="1">Cell membrane</location>
        <topology evidence="1">Multi-pass membrane protein</topology>
    </subcellularLocation>
    <subcellularLocation>
        <location evidence="8">Membrane</location>
        <topology evidence="8">Multi-pass membrane protein</topology>
    </subcellularLocation>
</comment>
<feature type="transmembrane region" description="Helical" evidence="9">
    <location>
        <begin position="186"/>
        <end position="206"/>
    </location>
</feature>
<dbReference type="AlphaFoldDB" id="A0A916ZTP3"/>
<evidence type="ECO:0000256" key="4">
    <source>
        <dbReference type="ARBA" id="ARBA00022692"/>
    </source>
</evidence>
<dbReference type="GO" id="GO:0005886">
    <property type="term" value="C:plasma membrane"/>
    <property type="evidence" value="ECO:0007669"/>
    <property type="project" value="UniProtKB-SubCell"/>
</dbReference>
<dbReference type="InterPro" id="IPR018456">
    <property type="entry name" value="PTR2_symporter_CS"/>
</dbReference>
<feature type="transmembrane region" description="Helical" evidence="9">
    <location>
        <begin position="671"/>
        <end position="692"/>
    </location>
</feature>
<dbReference type="PROSITE" id="PS50850">
    <property type="entry name" value="MFS"/>
    <property type="match status" value="1"/>
</dbReference>
<name>A0A916ZTP3_9FLAO</name>
<feature type="transmembrane region" description="Helical" evidence="9">
    <location>
        <begin position="40"/>
        <end position="61"/>
    </location>
</feature>
<feature type="transmembrane region" description="Helical" evidence="9">
    <location>
        <begin position="282"/>
        <end position="302"/>
    </location>
</feature>
<feature type="transmembrane region" description="Helical" evidence="9">
    <location>
        <begin position="389"/>
        <end position="409"/>
    </location>
</feature>
<dbReference type="PROSITE" id="PS01022">
    <property type="entry name" value="PTR2_1"/>
    <property type="match status" value="1"/>
</dbReference>
<dbReference type="InterPro" id="IPR036259">
    <property type="entry name" value="MFS_trans_sf"/>
</dbReference>
<dbReference type="EMBL" id="BMGL01000007">
    <property type="protein sequence ID" value="GGE13728.1"/>
    <property type="molecule type" value="Genomic_DNA"/>
</dbReference>
<feature type="transmembrane region" description="Helical" evidence="9">
    <location>
        <begin position="314"/>
        <end position="333"/>
    </location>
</feature>
<accession>A0A916ZTP3</accession>
<dbReference type="PANTHER" id="PTHR23517">
    <property type="entry name" value="RESISTANCE PROTEIN MDTM, PUTATIVE-RELATED-RELATED"/>
    <property type="match status" value="1"/>
</dbReference>